<evidence type="ECO:0000313" key="3">
    <source>
        <dbReference type="Proteomes" id="UP001212042"/>
    </source>
</evidence>
<dbReference type="Gene3D" id="3.40.50.850">
    <property type="entry name" value="Isochorismatase-like"/>
    <property type="match status" value="1"/>
</dbReference>
<keyword evidence="3" id="KW-1185">Reference proteome</keyword>
<organism evidence="2 3">
    <name type="scientific">Pseudomonas aestuarii</name>
    <dbReference type="NCBI Taxonomy" id="3018340"/>
    <lineage>
        <taxon>Bacteria</taxon>
        <taxon>Pseudomonadati</taxon>
        <taxon>Pseudomonadota</taxon>
        <taxon>Gammaproteobacteria</taxon>
        <taxon>Pseudomonadales</taxon>
        <taxon>Pseudomonadaceae</taxon>
        <taxon>Pseudomonas</taxon>
    </lineage>
</organism>
<feature type="domain" description="Isochorismatase-like" evidence="1">
    <location>
        <begin position="9"/>
        <end position="156"/>
    </location>
</feature>
<evidence type="ECO:0000313" key="2">
    <source>
        <dbReference type="EMBL" id="MDA7085390.1"/>
    </source>
</evidence>
<dbReference type="InterPro" id="IPR036380">
    <property type="entry name" value="Isochorismatase-like_sf"/>
</dbReference>
<protein>
    <submittedName>
        <fullName evidence="2">Hydrolase</fullName>
    </submittedName>
</protein>
<comment type="caution">
    <text evidence="2">The sequence shown here is derived from an EMBL/GenBank/DDBJ whole genome shotgun (WGS) entry which is preliminary data.</text>
</comment>
<dbReference type="CDD" id="cd01012">
    <property type="entry name" value="YcaC_related"/>
    <property type="match status" value="1"/>
</dbReference>
<dbReference type="EMBL" id="JAQJZJ010000001">
    <property type="protein sequence ID" value="MDA7085390.1"/>
    <property type="molecule type" value="Genomic_DNA"/>
</dbReference>
<accession>A0ABT4XB50</accession>
<dbReference type="InterPro" id="IPR050993">
    <property type="entry name" value="Isochorismatase_domain"/>
</dbReference>
<sequence length="180" mass="19599">MRIKAETSTLLIIDIQARLFPVIQDSAALAENALWLQQVAQRIGVPVLLTEQYSKGLGQTIPSLRDGHPASAIIEKLHFSAVSEGELFKRAGGERAQFVVCGSEAHVCVLQTVLDLLAEGRQVFVVAEAVGSRQASDKALALARMQQAGASIVSREMVAFEWLEQAGNPLFREVSKTFIR</sequence>
<dbReference type="RefSeq" id="WP_271346301.1">
    <property type="nucleotide sequence ID" value="NZ_JAQJZJ010000001.1"/>
</dbReference>
<dbReference type="PANTHER" id="PTHR14119:SF3">
    <property type="entry name" value="ISOCHORISMATASE DOMAIN-CONTAINING PROTEIN 2"/>
    <property type="match status" value="1"/>
</dbReference>
<dbReference type="InterPro" id="IPR000868">
    <property type="entry name" value="Isochorismatase-like_dom"/>
</dbReference>
<reference evidence="2 3" key="1">
    <citation type="submission" date="2023-01" db="EMBL/GenBank/DDBJ databases">
        <title>Pseudomonas SA3-5T sp. nov., isolated from tidal flat sediment.</title>
        <authorList>
            <person name="Kim H.S."/>
            <person name="Kim J.-S."/>
            <person name="Suh M.K."/>
            <person name="Eom M.K."/>
            <person name="Lee J.-S."/>
        </authorList>
    </citation>
    <scope>NUCLEOTIDE SEQUENCE [LARGE SCALE GENOMIC DNA]</scope>
    <source>
        <strain evidence="2 3">SA3-5</strain>
    </source>
</reference>
<proteinExistence type="predicted"/>
<dbReference type="Pfam" id="PF00857">
    <property type="entry name" value="Isochorismatase"/>
    <property type="match status" value="1"/>
</dbReference>
<keyword evidence="2" id="KW-0378">Hydrolase</keyword>
<evidence type="ECO:0000259" key="1">
    <source>
        <dbReference type="Pfam" id="PF00857"/>
    </source>
</evidence>
<dbReference type="SUPFAM" id="SSF52499">
    <property type="entry name" value="Isochorismatase-like hydrolases"/>
    <property type="match status" value="1"/>
</dbReference>
<dbReference type="GO" id="GO:0016787">
    <property type="term" value="F:hydrolase activity"/>
    <property type="evidence" value="ECO:0007669"/>
    <property type="project" value="UniProtKB-KW"/>
</dbReference>
<dbReference type="Proteomes" id="UP001212042">
    <property type="component" value="Unassembled WGS sequence"/>
</dbReference>
<gene>
    <name evidence="2" type="ORF">PH586_03165</name>
</gene>
<name>A0ABT4XB50_9PSED</name>
<dbReference type="PANTHER" id="PTHR14119">
    <property type="entry name" value="HYDROLASE"/>
    <property type="match status" value="1"/>
</dbReference>